<evidence type="ECO:0000313" key="1">
    <source>
        <dbReference type="EMBL" id="MDQ1151905.1"/>
    </source>
</evidence>
<protein>
    <submittedName>
        <fullName evidence="1">Uncharacterized protein</fullName>
    </submittedName>
</protein>
<proteinExistence type="predicted"/>
<evidence type="ECO:0000313" key="2">
    <source>
        <dbReference type="Proteomes" id="UP001244640"/>
    </source>
</evidence>
<dbReference type="EMBL" id="JAUTBA010000001">
    <property type="protein sequence ID" value="MDQ1151905.1"/>
    <property type="molecule type" value="Genomic_DNA"/>
</dbReference>
<accession>A0ABU0UAM1</accession>
<dbReference type="RefSeq" id="WP_209576361.1">
    <property type="nucleotide sequence ID" value="NZ_JAUTBA010000001.1"/>
</dbReference>
<dbReference type="Proteomes" id="UP001244640">
    <property type="component" value="Unassembled WGS sequence"/>
</dbReference>
<organism evidence="1 2">
    <name type="scientific">Sphingobacterium zeae</name>
    <dbReference type="NCBI Taxonomy" id="1776859"/>
    <lineage>
        <taxon>Bacteria</taxon>
        <taxon>Pseudomonadati</taxon>
        <taxon>Bacteroidota</taxon>
        <taxon>Sphingobacteriia</taxon>
        <taxon>Sphingobacteriales</taxon>
        <taxon>Sphingobacteriaceae</taxon>
        <taxon>Sphingobacterium</taxon>
    </lineage>
</organism>
<name>A0ABU0UAM1_9SPHI</name>
<sequence length="89" mass="10660">MDTVLYHQKLLEHYTYNWGKEYKILTWQKGFYDDLGDHFRILEFPPITERNMWIYATVGMSCLEDEFGLELHMFSGEQDQMLVESLIGC</sequence>
<gene>
    <name evidence="1" type="ORF">QE382_003889</name>
</gene>
<comment type="caution">
    <text evidence="1">The sequence shown here is derived from an EMBL/GenBank/DDBJ whole genome shotgun (WGS) entry which is preliminary data.</text>
</comment>
<reference evidence="1 2" key="1">
    <citation type="submission" date="2023-07" db="EMBL/GenBank/DDBJ databases">
        <title>Functional and genomic diversity of the sorghum phyllosphere microbiome.</title>
        <authorList>
            <person name="Shade A."/>
        </authorList>
    </citation>
    <scope>NUCLEOTIDE SEQUENCE [LARGE SCALE GENOMIC DNA]</scope>
    <source>
        <strain evidence="1 2">SORGH_AS_0892</strain>
    </source>
</reference>
<keyword evidence="2" id="KW-1185">Reference proteome</keyword>